<dbReference type="HAMAP" id="MF_00737">
    <property type="entry name" value="Formimidoylglutam"/>
    <property type="match status" value="1"/>
</dbReference>
<feature type="binding site" evidence="5">
    <location>
        <position position="195"/>
    </location>
    <ligand>
        <name>Mn(2+)</name>
        <dbReference type="ChEBI" id="CHEBI:29035"/>
        <label>1</label>
    </ligand>
</feature>
<feature type="binding site" evidence="5">
    <location>
        <position position="199"/>
    </location>
    <ligand>
        <name>Mn(2+)</name>
        <dbReference type="ChEBI" id="CHEBI:29035"/>
        <label>1</label>
    </ligand>
</feature>
<evidence type="ECO:0000256" key="5">
    <source>
        <dbReference type="HAMAP-Rule" id="MF_00737"/>
    </source>
</evidence>
<reference evidence="10 11" key="1">
    <citation type="submission" date="2021-03" db="EMBL/GenBank/DDBJ databases">
        <title>Sequencing the genomes of 1000 actinobacteria strains.</title>
        <authorList>
            <person name="Klenk H.-P."/>
        </authorList>
    </citation>
    <scope>NUCLEOTIDE SEQUENCE [LARGE SCALE GENOMIC DNA]</scope>
    <source>
        <strain evidence="10 11">DSM 14564</strain>
    </source>
</reference>
<dbReference type="Pfam" id="PF00491">
    <property type="entry name" value="Arginase"/>
    <property type="match status" value="1"/>
</dbReference>
<dbReference type="GO" id="GO:0050415">
    <property type="term" value="F:formimidoylglutamase activity"/>
    <property type="evidence" value="ECO:0007669"/>
    <property type="project" value="UniProtKB-EC"/>
</dbReference>
<dbReference type="EMBL" id="JAGIOC010000001">
    <property type="protein sequence ID" value="MBP2409379.1"/>
    <property type="molecule type" value="Genomic_DNA"/>
</dbReference>
<protein>
    <recommendedName>
        <fullName evidence="5 6">Formimidoylglutamase</fullName>
        <ecNumber evidence="5 6">3.5.3.8</ecNumber>
    </recommendedName>
    <alternativeName>
        <fullName evidence="5">Formiminoglutamase</fullName>
    </alternativeName>
    <alternativeName>
        <fullName evidence="5">Formiminoglutamate hydrolase</fullName>
    </alternativeName>
</protein>
<evidence type="ECO:0000256" key="8">
    <source>
        <dbReference type="RuleBase" id="RU003684"/>
    </source>
</evidence>
<organism evidence="10 11">
    <name type="scientific">Brachybacterium fresconis</name>
    <dbReference type="NCBI Taxonomy" id="173363"/>
    <lineage>
        <taxon>Bacteria</taxon>
        <taxon>Bacillati</taxon>
        <taxon>Actinomycetota</taxon>
        <taxon>Actinomycetes</taxon>
        <taxon>Micrococcales</taxon>
        <taxon>Dermabacteraceae</taxon>
        <taxon>Brachybacterium</taxon>
    </lineage>
</organism>
<feature type="compositionally biased region" description="Low complexity" evidence="9">
    <location>
        <begin position="29"/>
        <end position="71"/>
    </location>
</feature>
<dbReference type="Gene3D" id="3.40.800.10">
    <property type="entry name" value="Ureohydrolase domain"/>
    <property type="match status" value="1"/>
</dbReference>
<dbReference type="RefSeq" id="WP_209891250.1">
    <property type="nucleotide sequence ID" value="NZ_BAAAJV010000014.1"/>
</dbReference>
<dbReference type="SUPFAM" id="SSF52768">
    <property type="entry name" value="Arginase/deacetylase"/>
    <property type="match status" value="1"/>
</dbReference>
<evidence type="ECO:0000256" key="9">
    <source>
        <dbReference type="SAM" id="MobiDB-lite"/>
    </source>
</evidence>
<feature type="binding site" evidence="5">
    <location>
        <position position="288"/>
    </location>
    <ligand>
        <name>Mn(2+)</name>
        <dbReference type="ChEBI" id="CHEBI:29035"/>
        <label>2</label>
    </ligand>
</feature>
<dbReference type="InterPro" id="IPR006035">
    <property type="entry name" value="Ureohydrolase"/>
</dbReference>
<evidence type="ECO:0000256" key="7">
    <source>
        <dbReference type="PROSITE-ProRule" id="PRU00742"/>
    </source>
</evidence>
<evidence type="ECO:0000256" key="1">
    <source>
        <dbReference type="ARBA" id="ARBA00022723"/>
    </source>
</evidence>
<dbReference type="Proteomes" id="UP000698222">
    <property type="component" value="Unassembled WGS sequence"/>
</dbReference>
<name>A0ABS4YKV6_9MICO</name>
<sequence>MTNSPDAAALWSGRHDGDGPEHSRWHQRVQVVAADGAPAPVASGRASGDSGAARGDSARQTGSAVPSAPSAEAPHIAVLGFRSDEGVRRNRGRAGAADGPAALRRALAPLALHGPLAEGAVGLHDLGDAETVGQDLEGGQDRASALTSAALDRPGARLSVVLGGGHETAWSSYRGLMGSGLGPRAGQRWGVLNLDAHFDLRKEPRPTSGTPFAQMARAEQQAGRDLRYAVLGIAEPSNTGALFTRARELGVRWWTDQQCLEAGADGIRRFVEDFAAGLDILYLTIDLDVLPAATAPGVSAPAAYGVPLPLIAAAVRAAAGSGKLALLDVVELNPSLDVDARTARAAARLIDDAVGTVAGVGT</sequence>
<dbReference type="InterPro" id="IPR023696">
    <property type="entry name" value="Ureohydrolase_dom_sf"/>
</dbReference>
<feature type="region of interest" description="Disordered" evidence="9">
    <location>
        <begin position="1"/>
        <end position="71"/>
    </location>
</feature>
<dbReference type="PROSITE" id="PS01053">
    <property type="entry name" value="ARGINASE_1"/>
    <property type="match status" value="1"/>
</dbReference>
<keyword evidence="3 5" id="KW-0369">Histidine metabolism</keyword>
<dbReference type="CDD" id="cd09988">
    <property type="entry name" value="Formimidoylglutamase"/>
    <property type="match status" value="1"/>
</dbReference>
<keyword evidence="1 5" id="KW-0479">Metal-binding</keyword>
<dbReference type="PANTHER" id="PTHR11358:SF35">
    <property type="entry name" value="FORMIMIDOYLGLUTAMASE"/>
    <property type="match status" value="1"/>
</dbReference>
<keyword evidence="4 5" id="KW-0464">Manganese</keyword>
<proteinExistence type="inferred from homology"/>
<evidence type="ECO:0000256" key="3">
    <source>
        <dbReference type="ARBA" id="ARBA00022808"/>
    </source>
</evidence>
<feature type="binding site" evidence="5">
    <location>
        <position position="286"/>
    </location>
    <ligand>
        <name>Mn(2+)</name>
        <dbReference type="ChEBI" id="CHEBI:29035"/>
        <label>2</label>
    </ligand>
</feature>
<evidence type="ECO:0000256" key="2">
    <source>
        <dbReference type="ARBA" id="ARBA00022801"/>
    </source>
</evidence>
<comment type="catalytic activity">
    <reaction evidence="5">
        <text>N-formimidoyl-L-glutamate + H2O = formamide + L-glutamate</text>
        <dbReference type="Rhea" id="RHEA:22492"/>
        <dbReference type="ChEBI" id="CHEBI:15377"/>
        <dbReference type="ChEBI" id="CHEBI:16397"/>
        <dbReference type="ChEBI" id="CHEBI:29985"/>
        <dbReference type="ChEBI" id="CHEBI:58928"/>
        <dbReference type="EC" id="3.5.3.8"/>
    </reaction>
</comment>
<accession>A0ABS4YKV6</accession>
<evidence type="ECO:0000256" key="6">
    <source>
        <dbReference type="NCBIfam" id="TIGR01227"/>
    </source>
</evidence>
<evidence type="ECO:0000313" key="10">
    <source>
        <dbReference type="EMBL" id="MBP2409379.1"/>
    </source>
</evidence>
<comment type="caution">
    <text evidence="10">The sequence shown here is derived from an EMBL/GenBank/DDBJ whole genome shotgun (WGS) entry which is preliminary data.</text>
</comment>
<comment type="function">
    <text evidence="5">Catalyzes the conversion of N-formimidoyl-L-glutamate to L-glutamate and formamide.</text>
</comment>
<keyword evidence="2 5" id="KW-0378">Hydrolase</keyword>
<comment type="pathway">
    <text evidence="5">Amino-acid degradation; L-histidine degradation into L-glutamate; L-glutamate from N-formimidoyl-L-glutamate (hydrolase route): step 1/1.</text>
</comment>
<feature type="binding site" evidence="5">
    <location>
        <position position="195"/>
    </location>
    <ligand>
        <name>Mn(2+)</name>
        <dbReference type="ChEBI" id="CHEBI:29035"/>
        <label>2</label>
    </ligand>
</feature>
<comment type="similarity">
    <text evidence="5 7 8">Belongs to the arginase family.</text>
</comment>
<dbReference type="InterPro" id="IPR005923">
    <property type="entry name" value="HutG"/>
</dbReference>
<feature type="binding site" evidence="5">
    <location>
        <position position="286"/>
    </location>
    <ligand>
        <name>Mn(2+)</name>
        <dbReference type="ChEBI" id="CHEBI:29035"/>
        <label>1</label>
    </ligand>
</feature>
<comment type="cofactor">
    <cofactor evidence="5">
        <name>Mn(2+)</name>
        <dbReference type="ChEBI" id="CHEBI:29035"/>
    </cofactor>
    <text evidence="5">Binds 2 manganese ions per subunit.</text>
</comment>
<dbReference type="NCBIfam" id="TIGR01227">
    <property type="entry name" value="hutG"/>
    <property type="match status" value="1"/>
</dbReference>
<dbReference type="PANTHER" id="PTHR11358">
    <property type="entry name" value="ARGINASE/AGMATINASE"/>
    <property type="match status" value="1"/>
</dbReference>
<feature type="compositionally biased region" description="Basic and acidic residues" evidence="9">
    <location>
        <begin position="13"/>
        <end position="24"/>
    </location>
</feature>
<dbReference type="InterPro" id="IPR020855">
    <property type="entry name" value="Ureohydrolase_Mn_BS"/>
</dbReference>
<dbReference type="PROSITE" id="PS51409">
    <property type="entry name" value="ARGINASE_2"/>
    <property type="match status" value="1"/>
</dbReference>
<gene>
    <name evidence="5" type="primary">hutG</name>
    <name evidence="10" type="ORF">JOF44_002282</name>
</gene>
<keyword evidence="11" id="KW-1185">Reference proteome</keyword>
<feature type="binding site" evidence="5">
    <location>
        <position position="197"/>
    </location>
    <ligand>
        <name>Mn(2+)</name>
        <dbReference type="ChEBI" id="CHEBI:29035"/>
        <label>2</label>
    </ligand>
</feature>
<evidence type="ECO:0000256" key="4">
    <source>
        <dbReference type="ARBA" id="ARBA00023211"/>
    </source>
</evidence>
<feature type="binding site" evidence="5">
    <location>
        <position position="166"/>
    </location>
    <ligand>
        <name>Mn(2+)</name>
        <dbReference type="ChEBI" id="CHEBI:29035"/>
        <label>1</label>
    </ligand>
</feature>
<evidence type="ECO:0000313" key="11">
    <source>
        <dbReference type="Proteomes" id="UP000698222"/>
    </source>
</evidence>
<dbReference type="EC" id="3.5.3.8" evidence="5 6"/>